<organism evidence="4 5">
    <name type="scientific">Limosilactobacillus reuteri</name>
    <name type="common">Lactobacillus reuteri</name>
    <dbReference type="NCBI Taxonomy" id="1598"/>
    <lineage>
        <taxon>Bacteria</taxon>
        <taxon>Bacillati</taxon>
        <taxon>Bacillota</taxon>
        <taxon>Bacilli</taxon>
        <taxon>Lactobacillales</taxon>
        <taxon>Lactobacillaceae</taxon>
        <taxon>Limosilactobacillus</taxon>
    </lineage>
</organism>
<keyword evidence="3" id="KW-0540">Nuclease</keyword>
<dbReference type="GO" id="GO:0003677">
    <property type="term" value="F:DNA binding"/>
    <property type="evidence" value="ECO:0007669"/>
    <property type="project" value="InterPro"/>
</dbReference>
<geneLocation type="plasmid" evidence="4 5">
    <name>unnamed</name>
</geneLocation>
<accession>A0A517D8B4</accession>
<dbReference type="GO" id="GO:0004521">
    <property type="term" value="F:RNA endonuclease activity"/>
    <property type="evidence" value="ECO:0007669"/>
    <property type="project" value="TreeGrafter"/>
</dbReference>
<dbReference type="EMBL" id="CP041677">
    <property type="protein sequence ID" value="QDR73591.1"/>
    <property type="molecule type" value="Genomic_DNA"/>
</dbReference>
<dbReference type="Gene3D" id="2.30.30.110">
    <property type="match status" value="1"/>
</dbReference>
<comment type="similarity">
    <text evidence="1 3">Belongs to the PemK/MazF family.</text>
</comment>
<comment type="function">
    <text evidence="3">Toxic component of a type II toxin-antitoxin (TA) system.</text>
</comment>
<evidence type="ECO:0000313" key="5">
    <source>
        <dbReference type="Proteomes" id="UP000316394"/>
    </source>
</evidence>
<keyword evidence="4" id="KW-0614">Plasmid</keyword>
<dbReference type="InterPro" id="IPR011067">
    <property type="entry name" value="Plasmid_toxin/cell-grow_inhib"/>
</dbReference>
<keyword evidence="2" id="KW-1277">Toxin-antitoxin system</keyword>
<name>A0A517D8B4_LIMRT</name>
<gene>
    <name evidence="4" type="ORF">FOD75_10870</name>
</gene>
<dbReference type="RefSeq" id="WP_144227885.1">
    <property type="nucleotide sequence ID" value="NZ_CP041677.1"/>
</dbReference>
<keyword evidence="3" id="KW-0378">Hydrolase</keyword>
<keyword evidence="3" id="KW-0255">Endonuclease</keyword>
<dbReference type="GO" id="GO:0016787">
    <property type="term" value="F:hydrolase activity"/>
    <property type="evidence" value="ECO:0007669"/>
    <property type="project" value="UniProtKB-KW"/>
</dbReference>
<dbReference type="PIRSF" id="PIRSF033490">
    <property type="entry name" value="MazF"/>
    <property type="match status" value="1"/>
</dbReference>
<evidence type="ECO:0000256" key="1">
    <source>
        <dbReference type="ARBA" id="ARBA00007521"/>
    </source>
</evidence>
<protein>
    <recommendedName>
        <fullName evidence="3">mRNA interferase</fullName>
        <ecNumber evidence="3">3.1.-.-</ecNumber>
    </recommendedName>
</protein>
<evidence type="ECO:0000256" key="2">
    <source>
        <dbReference type="ARBA" id="ARBA00022649"/>
    </source>
</evidence>
<evidence type="ECO:0000256" key="3">
    <source>
        <dbReference type="PIRNR" id="PIRNR033490"/>
    </source>
</evidence>
<dbReference type="EC" id="3.1.-.-" evidence="3"/>
<sequence>MIKQADIVTVDFEPSKGHEIQKRRPALVMSRNEYNKSTPLIIVCPITSTQRNRPFLIPLKQPVKDGTLDKQSKVNTIQVYSLDSTKQGGRNVQVIGHLDDDEFYVIAQYLMQNFNFKF</sequence>
<dbReference type="PANTHER" id="PTHR33988">
    <property type="entry name" value="ENDORIBONUCLEASE MAZF-RELATED"/>
    <property type="match status" value="1"/>
</dbReference>
<dbReference type="Proteomes" id="UP000316394">
    <property type="component" value="Plasmid unnamed"/>
</dbReference>
<dbReference type="GO" id="GO:0006402">
    <property type="term" value="P:mRNA catabolic process"/>
    <property type="evidence" value="ECO:0007669"/>
    <property type="project" value="TreeGrafter"/>
</dbReference>
<proteinExistence type="inferred from homology"/>
<dbReference type="GO" id="GO:0016075">
    <property type="term" value="P:rRNA catabolic process"/>
    <property type="evidence" value="ECO:0007669"/>
    <property type="project" value="TreeGrafter"/>
</dbReference>
<dbReference type="SUPFAM" id="SSF50118">
    <property type="entry name" value="Cell growth inhibitor/plasmid maintenance toxic component"/>
    <property type="match status" value="1"/>
</dbReference>
<reference evidence="4 5" key="1">
    <citation type="submission" date="2019-07" db="EMBL/GenBank/DDBJ databases">
        <title>Gastrointestinal microbiota of Peromyscus leucopus, the white-footed mouse.</title>
        <authorList>
            <person name="Milovic A."/>
            <person name="Bassam K."/>
            <person name="Barbour A.G."/>
        </authorList>
    </citation>
    <scope>NUCLEOTIDE SEQUENCE [LARGE SCALE GENOMIC DNA]</scope>
    <source>
        <strain evidence="4 5">LL7</strain>
        <plasmid evidence="4 5">unnamed</plasmid>
    </source>
</reference>
<dbReference type="AlphaFoldDB" id="A0A517D8B4"/>
<dbReference type="InterPro" id="IPR003477">
    <property type="entry name" value="PemK-like"/>
</dbReference>
<evidence type="ECO:0000313" key="4">
    <source>
        <dbReference type="EMBL" id="QDR73591.1"/>
    </source>
</evidence>
<dbReference type="Pfam" id="PF02452">
    <property type="entry name" value="PemK_toxin"/>
    <property type="match status" value="1"/>
</dbReference>